<sequence>MDRNPQLIKILHDLSGLLYVPPSSRSGSFARRVIDPSFRPVRKCLAQHRGQDKTGTGGDNWQKGEKRASRRTASRGRSMTTSREFRRDYRTPVVCPLVSPPPSLNLRVYIHRISALPKFKSKKPLEKICHKELVFPLAGRSSCTR</sequence>
<organism evidence="2 3">
    <name type="scientific">Cyphomyrmex costatus</name>
    <dbReference type="NCBI Taxonomy" id="456900"/>
    <lineage>
        <taxon>Eukaryota</taxon>
        <taxon>Metazoa</taxon>
        <taxon>Ecdysozoa</taxon>
        <taxon>Arthropoda</taxon>
        <taxon>Hexapoda</taxon>
        <taxon>Insecta</taxon>
        <taxon>Pterygota</taxon>
        <taxon>Neoptera</taxon>
        <taxon>Endopterygota</taxon>
        <taxon>Hymenoptera</taxon>
        <taxon>Apocrita</taxon>
        <taxon>Aculeata</taxon>
        <taxon>Formicoidea</taxon>
        <taxon>Formicidae</taxon>
        <taxon>Myrmicinae</taxon>
        <taxon>Cyphomyrmex</taxon>
    </lineage>
</organism>
<keyword evidence="3" id="KW-1185">Reference proteome</keyword>
<name>A0A151I9G8_9HYME</name>
<evidence type="ECO:0000313" key="2">
    <source>
        <dbReference type="EMBL" id="KYM95722.1"/>
    </source>
</evidence>
<dbReference type="EMBL" id="KQ978274">
    <property type="protein sequence ID" value="KYM95722.1"/>
    <property type="molecule type" value="Genomic_DNA"/>
</dbReference>
<proteinExistence type="predicted"/>
<feature type="region of interest" description="Disordered" evidence="1">
    <location>
        <begin position="46"/>
        <end position="85"/>
    </location>
</feature>
<reference evidence="2 3" key="1">
    <citation type="submission" date="2016-03" db="EMBL/GenBank/DDBJ databases">
        <title>Cyphomyrmex costatus WGS genome.</title>
        <authorList>
            <person name="Nygaard S."/>
            <person name="Hu H."/>
            <person name="Boomsma J."/>
            <person name="Zhang G."/>
        </authorList>
    </citation>
    <scope>NUCLEOTIDE SEQUENCE [LARGE SCALE GENOMIC DNA]</scope>
    <source>
        <strain evidence="2">MS0001</strain>
        <tissue evidence="2">Whole body</tissue>
    </source>
</reference>
<protein>
    <submittedName>
        <fullName evidence="2">Uncharacterized protein</fullName>
    </submittedName>
</protein>
<accession>A0A151I9G8</accession>
<dbReference type="Proteomes" id="UP000078542">
    <property type="component" value="Unassembled WGS sequence"/>
</dbReference>
<gene>
    <name evidence="2" type="ORF">ALC62_13628</name>
</gene>
<dbReference type="AlphaFoldDB" id="A0A151I9G8"/>
<evidence type="ECO:0000313" key="3">
    <source>
        <dbReference type="Proteomes" id="UP000078542"/>
    </source>
</evidence>
<evidence type="ECO:0000256" key="1">
    <source>
        <dbReference type="SAM" id="MobiDB-lite"/>
    </source>
</evidence>